<dbReference type="CDD" id="cd23300">
    <property type="entry name" value="beta-trefoil_IL36"/>
    <property type="match status" value="1"/>
</dbReference>
<reference evidence="8" key="1">
    <citation type="submission" date="2012-07" db="EMBL/GenBank/DDBJ databases">
        <title>Genome of the Chinese tree shrew, a rising model animal genetically related to primates.</title>
        <authorList>
            <person name="Zhang G."/>
            <person name="Fan Y."/>
            <person name="Yao Y."/>
            <person name="Huang Z."/>
        </authorList>
    </citation>
    <scope>NUCLEOTIDE SEQUENCE [LARGE SCALE GENOMIC DNA]</scope>
</reference>
<comment type="similarity">
    <text evidence="2 5">Belongs to the IL-1 family.</text>
</comment>
<evidence type="ECO:0000256" key="4">
    <source>
        <dbReference type="ARBA" id="ARBA00023157"/>
    </source>
</evidence>
<proteinExistence type="inferred from homology"/>
<dbReference type="GO" id="GO:0005125">
    <property type="term" value="F:cytokine activity"/>
    <property type="evidence" value="ECO:0007669"/>
    <property type="project" value="UniProtKB-UniRule"/>
</dbReference>
<keyword evidence="8" id="KW-1185">Reference proteome</keyword>
<dbReference type="PANTHER" id="PTHR10078:SF24">
    <property type="entry name" value="INTERLEUKIN-36 BETA"/>
    <property type="match status" value="1"/>
</dbReference>
<dbReference type="GO" id="GO:0045582">
    <property type="term" value="P:positive regulation of T cell differentiation"/>
    <property type="evidence" value="ECO:0007669"/>
    <property type="project" value="TreeGrafter"/>
</dbReference>
<evidence type="ECO:0000256" key="5">
    <source>
        <dbReference type="RuleBase" id="RU003753"/>
    </source>
</evidence>
<evidence type="ECO:0000313" key="8">
    <source>
        <dbReference type="Proteomes" id="UP000011518"/>
    </source>
</evidence>
<feature type="chain" id="PRO_5003999733" description="Interleukin-1" evidence="6">
    <location>
        <begin position="19"/>
        <end position="138"/>
    </location>
</feature>
<dbReference type="InParanoid" id="L9JQQ2"/>
<dbReference type="AlphaFoldDB" id="L9JQQ2"/>
<dbReference type="STRING" id="246437.L9JQQ2"/>
<evidence type="ECO:0000256" key="2">
    <source>
        <dbReference type="ARBA" id="ARBA00010448"/>
    </source>
</evidence>
<dbReference type="PRINTS" id="PR00264">
    <property type="entry name" value="INTERLEUKIN1"/>
</dbReference>
<keyword evidence="3 5" id="KW-0964">Secreted</keyword>
<organism evidence="7 8">
    <name type="scientific">Tupaia chinensis</name>
    <name type="common">Chinese tree shrew</name>
    <name type="synonym">Tupaia belangeri chinensis</name>
    <dbReference type="NCBI Taxonomy" id="246437"/>
    <lineage>
        <taxon>Eukaryota</taxon>
        <taxon>Metazoa</taxon>
        <taxon>Chordata</taxon>
        <taxon>Craniata</taxon>
        <taxon>Vertebrata</taxon>
        <taxon>Euteleostomi</taxon>
        <taxon>Mammalia</taxon>
        <taxon>Eutheria</taxon>
        <taxon>Euarchontoglires</taxon>
        <taxon>Scandentia</taxon>
        <taxon>Tupaiidae</taxon>
        <taxon>Tupaia</taxon>
    </lineage>
</organism>
<dbReference type="SMART" id="SM00125">
    <property type="entry name" value="IL1"/>
    <property type="match status" value="1"/>
</dbReference>
<reference evidence="8" key="2">
    <citation type="journal article" date="2013" name="Nat. Commun.">
        <title>Genome of the Chinese tree shrew.</title>
        <authorList>
            <person name="Fan Y."/>
            <person name="Huang Z.Y."/>
            <person name="Cao C.C."/>
            <person name="Chen C.S."/>
            <person name="Chen Y.X."/>
            <person name="Fan D.D."/>
            <person name="He J."/>
            <person name="Hou H.L."/>
            <person name="Hu L."/>
            <person name="Hu X.T."/>
            <person name="Jiang X.T."/>
            <person name="Lai R."/>
            <person name="Lang Y.S."/>
            <person name="Liang B."/>
            <person name="Liao S.G."/>
            <person name="Mu D."/>
            <person name="Ma Y.Y."/>
            <person name="Niu Y.Y."/>
            <person name="Sun X.Q."/>
            <person name="Xia J.Q."/>
            <person name="Xiao J."/>
            <person name="Xiong Z.Q."/>
            <person name="Xu L."/>
            <person name="Yang L."/>
            <person name="Zhang Y."/>
            <person name="Zhao W."/>
            <person name="Zhao X.D."/>
            <person name="Zheng Y.T."/>
            <person name="Zhou J.M."/>
            <person name="Zhu Y.B."/>
            <person name="Zhang G.J."/>
            <person name="Wang J."/>
            <person name="Yao Y.G."/>
        </authorList>
    </citation>
    <scope>NUCLEOTIDE SEQUENCE [LARGE SCALE GENOMIC DNA]</scope>
</reference>
<protein>
    <recommendedName>
        <fullName evidence="5">Interleukin-1</fullName>
    </recommendedName>
</protein>
<feature type="signal peptide" evidence="6">
    <location>
        <begin position="1"/>
        <end position="18"/>
    </location>
</feature>
<accession>L9JQQ2</accession>
<dbReference type="InterPro" id="IPR003297">
    <property type="entry name" value="IL-1RA/IL-36"/>
</dbReference>
<dbReference type="Gene3D" id="2.80.10.50">
    <property type="match status" value="1"/>
</dbReference>
<evidence type="ECO:0000256" key="6">
    <source>
        <dbReference type="SAM" id="SignalP"/>
    </source>
</evidence>
<comment type="subcellular location">
    <subcellularLocation>
        <location evidence="1 5">Secreted</location>
    </subcellularLocation>
</comment>
<dbReference type="GO" id="GO:0010628">
    <property type="term" value="P:positive regulation of gene expression"/>
    <property type="evidence" value="ECO:0007669"/>
    <property type="project" value="TreeGrafter"/>
</dbReference>
<dbReference type="SUPFAM" id="SSF50353">
    <property type="entry name" value="Cytokine"/>
    <property type="match status" value="1"/>
</dbReference>
<dbReference type="PROSITE" id="PS00253">
    <property type="entry name" value="INTERLEUKIN_1"/>
    <property type="match status" value="1"/>
</dbReference>
<evidence type="ECO:0000256" key="1">
    <source>
        <dbReference type="ARBA" id="ARBA00004613"/>
    </source>
</evidence>
<dbReference type="InterPro" id="IPR020877">
    <property type="entry name" value="IL-1_CS"/>
</dbReference>
<evidence type="ECO:0000313" key="7">
    <source>
        <dbReference type="EMBL" id="ELW51477.1"/>
    </source>
</evidence>
<gene>
    <name evidence="7" type="ORF">TREES_T100021654</name>
</gene>
<dbReference type="GO" id="GO:0019221">
    <property type="term" value="P:cytokine-mediated signaling pathway"/>
    <property type="evidence" value="ECO:0007669"/>
    <property type="project" value="TreeGrafter"/>
</dbReference>
<dbReference type="FunFam" id="2.80.10.50:FF:000013">
    <property type="entry name" value="Interleukin-1"/>
    <property type="match status" value="1"/>
</dbReference>
<dbReference type="GO" id="GO:0002437">
    <property type="term" value="P:inflammatory response to antigenic stimulus"/>
    <property type="evidence" value="ECO:0007669"/>
    <property type="project" value="TreeGrafter"/>
</dbReference>
<dbReference type="Proteomes" id="UP000011518">
    <property type="component" value="Unassembled WGS sequence"/>
</dbReference>
<dbReference type="InterPro" id="IPR008996">
    <property type="entry name" value="IL1/FGF"/>
</dbReference>
<name>L9JQQ2_TUPCH</name>
<evidence type="ECO:0000256" key="3">
    <source>
        <dbReference type="ARBA" id="ARBA00022525"/>
    </source>
</evidence>
<dbReference type="eggNOG" id="ENOG502STX9">
    <property type="taxonomic scope" value="Eukaryota"/>
</dbReference>
<dbReference type="PRINTS" id="PR01360">
    <property type="entry name" value="INTRLEUKIN1X"/>
</dbReference>
<dbReference type="GO" id="GO:0005615">
    <property type="term" value="C:extracellular space"/>
    <property type="evidence" value="ECO:0007669"/>
    <property type="project" value="InterPro"/>
</dbReference>
<sequence>MVWVLNGLSLTAAPLTNSVKPVALDIIDCTDEEFRDEKKGNLVYLAIKDKNICLFCADVQGKPTLQLKEKNIMDLYRQNKAEKPFLFFRNKEGSTSVFQSVAYPGWFIATSSTPKEPVILTQERGTNKKTNFYLDSDN</sequence>
<dbReference type="Pfam" id="PF00340">
    <property type="entry name" value="IL1"/>
    <property type="match status" value="1"/>
</dbReference>
<dbReference type="InterPro" id="IPR000975">
    <property type="entry name" value="IL-1_fam"/>
</dbReference>
<dbReference type="GO" id="GO:0005149">
    <property type="term" value="F:interleukin-1 receptor binding"/>
    <property type="evidence" value="ECO:0007669"/>
    <property type="project" value="UniProtKB-UniRule"/>
</dbReference>
<dbReference type="EMBL" id="KB320971">
    <property type="protein sequence ID" value="ELW51477.1"/>
    <property type="molecule type" value="Genomic_DNA"/>
</dbReference>
<keyword evidence="4" id="KW-1015">Disulfide bond</keyword>
<keyword evidence="6" id="KW-0732">Signal</keyword>
<dbReference type="PANTHER" id="PTHR10078">
    <property type="entry name" value="INTERLEUKIN-1 FAMILY MEMBER"/>
    <property type="match status" value="1"/>
</dbReference>
<dbReference type="GO" id="GO:0071222">
    <property type="term" value="P:cellular response to lipopolysaccharide"/>
    <property type="evidence" value="ECO:0007669"/>
    <property type="project" value="TreeGrafter"/>
</dbReference>